<protein>
    <submittedName>
        <fullName evidence="1">Uncharacterized protein</fullName>
    </submittedName>
</protein>
<evidence type="ECO:0000313" key="1">
    <source>
        <dbReference type="EMBL" id="MBB5044530.1"/>
    </source>
</evidence>
<dbReference type="EMBL" id="JACHIK010000018">
    <property type="protein sequence ID" value="MBB5044530.1"/>
    <property type="molecule type" value="Genomic_DNA"/>
</dbReference>
<keyword evidence="2" id="KW-1185">Reference proteome</keyword>
<sequence length="253" mass="28604">MPQPLSKFIKPGEPWAMAIDAEEIPKKPALAVLIAETVAKASAMEHGMAMILVHLLHASPEPAFAMFSEVMDAGNKRSMILAAARAALPAEDFEAFEAISSAYRTQMDVRNKFAHWLWGSCDQVDDALVLVDPRYMLKHRRNHQQVWNSDEDLSVAAAERHERRMAAMSYDFDKIYVYRKADFDNVLRDLDETIQMINLIGFILDPSVANLDERLREAFPDHESGASTARQTLSSLRLFSEALTRLRNARQKS</sequence>
<dbReference type="RefSeq" id="WP_184145884.1">
    <property type="nucleotide sequence ID" value="NZ_JACHIK010000018.1"/>
</dbReference>
<dbReference type="AlphaFoldDB" id="A0A7W7YY65"/>
<dbReference type="Proteomes" id="UP000535406">
    <property type="component" value="Unassembled WGS sequence"/>
</dbReference>
<accession>A0A7W7YY65</accession>
<organism evidence="1 2">
    <name type="scientific">Shinella fusca</name>
    <dbReference type="NCBI Taxonomy" id="544480"/>
    <lineage>
        <taxon>Bacteria</taxon>
        <taxon>Pseudomonadati</taxon>
        <taxon>Pseudomonadota</taxon>
        <taxon>Alphaproteobacteria</taxon>
        <taxon>Hyphomicrobiales</taxon>
        <taxon>Rhizobiaceae</taxon>
        <taxon>Shinella</taxon>
    </lineage>
</organism>
<evidence type="ECO:0000313" key="2">
    <source>
        <dbReference type="Proteomes" id="UP000535406"/>
    </source>
</evidence>
<gene>
    <name evidence="1" type="ORF">HNQ66_003957</name>
</gene>
<name>A0A7W7YY65_9HYPH</name>
<reference evidence="1 2" key="1">
    <citation type="submission" date="2020-08" db="EMBL/GenBank/DDBJ databases">
        <title>Genomic Encyclopedia of Type Strains, Phase IV (KMG-IV): sequencing the most valuable type-strain genomes for metagenomic binning, comparative biology and taxonomic classification.</title>
        <authorList>
            <person name="Goeker M."/>
        </authorList>
    </citation>
    <scope>NUCLEOTIDE SEQUENCE [LARGE SCALE GENOMIC DNA]</scope>
    <source>
        <strain evidence="1 2">DSM 21319</strain>
    </source>
</reference>
<comment type="caution">
    <text evidence="1">The sequence shown here is derived from an EMBL/GenBank/DDBJ whole genome shotgun (WGS) entry which is preliminary data.</text>
</comment>
<proteinExistence type="predicted"/>